<sequence>MTVTPSIFEEIKNGQPGDVKLERIKERMKDGIKNGQPGDVKLERIKERMKDGVN</sequence>
<name>A0A9P1EG84_CUSEU</name>
<proteinExistence type="predicted"/>
<feature type="non-terminal residue" evidence="1">
    <location>
        <position position="54"/>
    </location>
</feature>
<evidence type="ECO:0000313" key="2">
    <source>
        <dbReference type="Proteomes" id="UP001152484"/>
    </source>
</evidence>
<dbReference type="AlphaFoldDB" id="A0A9P1EG84"/>
<comment type="caution">
    <text evidence="1">The sequence shown here is derived from an EMBL/GenBank/DDBJ whole genome shotgun (WGS) entry which is preliminary data.</text>
</comment>
<evidence type="ECO:0000313" key="1">
    <source>
        <dbReference type="EMBL" id="CAH9104725.1"/>
    </source>
</evidence>
<dbReference type="EMBL" id="CAMAPE010000046">
    <property type="protein sequence ID" value="CAH9104725.1"/>
    <property type="molecule type" value="Genomic_DNA"/>
</dbReference>
<accession>A0A9P1EG84</accession>
<gene>
    <name evidence="1" type="ORF">CEURO_LOCUS16667</name>
</gene>
<reference evidence="1" key="1">
    <citation type="submission" date="2022-07" db="EMBL/GenBank/DDBJ databases">
        <authorList>
            <person name="Macas J."/>
            <person name="Novak P."/>
            <person name="Neumann P."/>
        </authorList>
    </citation>
    <scope>NUCLEOTIDE SEQUENCE</scope>
</reference>
<dbReference type="Proteomes" id="UP001152484">
    <property type="component" value="Unassembled WGS sequence"/>
</dbReference>
<organism evidence="1 2">
    <name type="scientific">Cuscuta europaea</name>
    <name type="common">European dodder</name>
    <dbReference type="NCBI Taxonomy" id="41803"/>
    <lineage>
        <taxon>Eukaryota</taxon>
        <taxon>Viridiplantae</taxon>
        <taxon>Streptophyta</taxon>
        <taxon>Embryophyta</taxon>
        <taxon>Tracheophyta</taxon>
        <taxon>Spermatophyta</taxon>
        <taxon>Magnoliopsida</taxon>
        <taxon>eudicotyledons</taxon>
        <taxon>Gunneridae</taxon>
        <taxon>Pentapetalae</taxon>
        <taxon>asterids</taxon>
        <taxon>lamiids</taxon>
        <taxon>Solanales</taxon>
        <taxon>Convolvulaceae</taxon>
        <taxon>Cuscuteae</taxon>
        <taxon>Cuscuta</taxon>
        <taxon>Cuscuta subgen. Cuscuta</taxon>
    </lineage>
</organism>
<keyword evidence="2" id="KW-1185">Reference proteome</keyword>
<protein>
    <submittedName>
        <fullName evidence="1">Uncharacterized protein</fullName>
    </submittedName>
</protein>